<dbReference type="Pfam" id="PF04883">
    <property type="entry name" value="HK97-gp10_like"/>
    <property type="match status" value="1"/>
</dbReference>
<dbReference type="AlphaFoldDB" id="A0A1H8GH90"/>
<reference evidence="2 3" key="1">
    <citation type="submission" date="2016-10" db="EMBL/GenBank/DDBJ databases">
        <authorList>
            <person name="de Groot N.N."/>
        </authorList>
    </citation>
    <scope>NUCLEOTIDE SEQUENCE [LARGE SCALE GENOMIC DNA]</scope>
    <source>
        <strain evidence="2 3">Nm22</strain>
    </source>
</reference>
<dbReference type="InterPro" id="IPR010064">
    <property type="entry name" value="HK97-gp10_tail"/>
</dbReference>
<name>A0A1H8GH90_9PROT</name>
<protein>
    <submittedName>
        <fullName evidence="2">Phage protein, HK97 gp10 family</fullName>
    </submittedName>
</protein>
<dbReference type="Proteomes" id="UP000199459">
    <property type="component" value="Unassembled WGS sequence"/>
</dbReference>
<organism evidence="2 3">
    <name type="scientific">Nitrosomonas marina</name>
    <dbReference type="NCBI Taxonomy" id="917"/>
    <lineage>
        <taxon>Bacteria</taxon>
        <taxon>Pseudomonadati</taxon>
        <taxon>Pseudomonadota</taxon>
        <taxon>Betaproteobacteria</taxon>
        <taxon>Nitrosomonadales</taxon>
        <taxon>Nitrosomonadaceae</taxon>
        <taxon>Nitrosomonas</taxon>
    </lineage>
</organism>
<dbReference type="RefSeq" id="WP_090633324.1">
    <property type="nucleotide sequence ID" value="NZ_FOCP01000018.1"/>
</dbReference>
<evidence type="ECO:0000256" key="1">
    <source>
        <dbReference type="SAM" id="Coils"/>
    </source>
</evidence>
<accession>A0A1H8GH90</accession>
<evidence type="ECO:0000313" key="3">
    <source>
        <dbReference type="Proteomes" id="UP000199459"/>
    </source>
</evidence>
<dbReference type="EMBL" id="FOCP01000018">
    <property type="protein sequence ID" value="SEN43386.1"/>
    <property type="molecule type" value="Genomic_DNA"/>
</dbReference>
<gene>
    <name evidence="2" type="ORF">SAMN05216325_11824</name>
</gene>
<proteinExistence type="predicted"/>
<keyword evidence="1" id="KW-0175">Coiled coil</keyword>
<sequence length="160" mass="18151">MTVIVEGIGDLQKAFADHKQQISTKTVRRMVASGAGVLRTEAKKIARQKGLKKTGAMIRNIAIKRERRTPPGVTQYNVGVRHGRDLGKRHTKFLALSKTGRIVTRRENDPFYWRFLEAGTKYIQANHFIKQSLENKRAEAIARMGEKLQQELAKANRAAR</sequence>
<evidence type="ECO:0000313" key="2">
    <source>
        <dbReference type="EMBL" id="SEN43386.1"/>
    </source>
</evidence>
<dbReference type="OrthoDB" id="8613246at2"/>
<feature type="coiled-coil region" evidence="1">
    <location>
        <begin position="130"/>
        <end position="158"/>
    </location>
</feature>
<dbReference type="NCBIfam" id="TIGR01725">
    <property type="entry name" value="phge_HK97_gp10"/>
    <property type="match status" value="1"/>
</dbReference>